<dbReference type="Proteomes" id="UP001500936">
    <property type="component" value="Unassembled WGS sequence"/>
</dbReference>
<keyword evidence="1" id="KW-0732">Signal</keyword>
<sequence length="226" mass="24563">MKTLAIPSFLLALTMLLAGCEKDNYEPPKSTLTGRVVYQNQPIGVRSNGVQLELWQRGYQLFTKIPVYVDQDGSFSASLFDGDYQLVRLRGNGPWVDNTDTIKVQVRGTATVEVPVQPYYVVKNEMIQKSGNAVTATAKIDPVVTSRAIERVTLYLGSTTIVDANNNAGTHNLTGTALADLSKTLSFSVTVPASLANKEYAFARIGVKTVGVAEMLYSPVQKVALK</sequence>
<dbReference type="RefSeq" id="WP_345270547.1">
    <property type="nucleotide sequence ID" value="NZ_BAABHB010000013.1"/>
</dbReference>
<feature type="chain" id="PRO_5045434338" evidence="1">
    <location>
        <begin position="19"/>
        <end position="226"/>
    </location>
</feature>
<feature type="signal peptide" evidence="1">
    <location>
        <begin position="1"/>
        <end position="18"/>
    </location>
</feature>
<organism evidence="4 5">
    <name type="scientific">Nibrella viscosa</name>
    <dbReference type="NCBI Taxonomy" id="1084524"/>
    <lineage>
        <taxon>Bacteria</taxon>
        <taxon>Pseudomonadati</taxon>
        <taxon>Bacteroidota</taxon>
        <taxon>Cytophagia</taxon>
        <taxon>Cytophagales</taxon>
        <taxon>Spirosomataceae</taxon>
        <taxon>Nibrella</taxon>
    </lineage>
</organism>
<dbReference type="InterPro" id="IPR041186">
    <property type="entry name" value="DUF3823_C"/>
</dbReference>
<evidence type="ECO:0000313" key="4">
    <source>
        <dbReference type="EMBL" id="GAA4416230.1"/>
    </source>
</evidence>
<dbReference type="Gene3D" id="2.60.40.2060">
    <property type="match status" value="1"/>
</dbReference>
<evidence type="ECO:0000313" key="5">
    <source>
        <dbReference type="Proteomes" id="UP001500936"/>
    </source>
</evidence>
<evidence type="ECO:0000259" key="3">
    <source>
        <dbReference type="Pfam" id="PF18003"/>
    </source>
</evidence>
<name>A0ABP8KUA3_9BACT</name>
<dbReference type="PROSITE" id="PS51257">
    <property type="entry name" value="PROKAR_LIPOPROTEIN"/>
    <property type="match status" value="1"/>
</dbReference>
<dbReference type="InterPro" id="IPR024278">
    <property type="entry name" value="DUF3823_N"/>
</dbReference>
<proteinExistence type="predicted"/>
<protein>
    <submittedName>
        <fullName evidence="4">DUF3823 domain-containing protein</fullName>
    </submittedName>
</protein>
<dbReference type="Gene3D" id="2.60.40.1120">
    <property type="entry name" value="Carboxypeptidase-like, regulatory domain"/>
    <property type="match status" value="1"/>
</dbReference>
<evidence type="ECO:0000259" key="2">
    <source>
        <dbReference type="Pfam" id="PF12866"/>
    </source>
</evidence>
<accession>A0ABP8KUA3</accession>
<feature type="domain" description="DUF3823" evidence="2">
    <location>
        <begin position="30"/>
        <end position="117"/>
    </location>
</feature>
<dbReference type="EMBL" id="BAABHB010000013">
    <property type="protein sequence ID" value="GAA4416230.1"/>
    <property type="molecule type" value="Genomic_DNA"/>
</dbReference>
<keyword evidence="5" id="KW-1185">Reference proteome</keyword>
<dbReference type="Pfam" id="PF12866">
    <property type="entry name" value="DUF3823"/>
    <property type="match status" value="1"/>
</dbReference>
<comment type="caution">
    <text evidence="4">The sequence shown here is derived from an EMBL/GenBank/DDBJ whole genome shotgun (WGS) entry which is preliminary data.</text>
</comment>
<dbReference type="Pfam" id="PF18003">
    <property type="entry name" value="DUF3823_C"/>
    <property type="match status" value="1"/>
</dbReference>
<evidence type="ECO:0000256" key="1">
    <source>
        <dbReference type="SAM" id="SignalP"/>
    </source>
</evidence>
<reference evidence="5" key="1">
    <citation type="journal article" date="2019" name="Int. J. Syst. Evol. Microbiol.">
        <title>The Global Catalogue of Microorganisms (GCM) 10K type strain sequencing project: providing services to taxonomists for standard genome sequencing and annotation.</title>
        <authorList>
            <consortium name="The Broad Institute Genomics Platform"/>
            <consortium name="The Broad Institute Genome Sequencing Center for Infectious Disease"/>
            <person name="Wu L."/>
            <person name="Ma J."/>
        </authorList>
    </citation>
    <scope>NUCLEOTIDE SEQUENCE [LARGE SCALE GENOMIC DNA]</scope>
    <source>
        <strain evidence="5">JCM 17925</strain>
    </source>
</reference>
<feature type="domain" description="DUF3823" evidence="3">
    <location>
        <begin position="120"/>
        <end position="222"/>
    </location>
</feature>
<gene>
    <name evidence="4" type="ORF">GCM10023187_47520</name>
</gene>